<evidence type="ECO:0000313" key="13">
    <source>
        <dbReference type="Proteomes" id="UP001437256"/>
    </source>
</evidence>
<dbReference type="PANTHER" id="PTHR13620">
    <property type="entry name" value="3-5 EXONUCLEASE"/>
    <property type="match status" value="1"/>
</dbReference>
<sequence length="359" mass="41306">MQQHSFHYIHHPDHLISLPPTTHVGLDIEWKPNFLKNAPENPVALVQLATATSVYLFHLSRLTSFPPSLRSLLQNPKILKTGVGIQNDVNKLWIDCAVSVTNVVDLGMLAKAIDSQLFRERLGRYQELLYYPQHIHDESDSAHPYDPYQQRLFRGPFKENVGLARMAKVFQDKDMDKAKSVTRSNWELPLTQRQIHCACVCVSFHGNPTHTHAFQITDAAADAITSYSLYYNIIDQLVHLPLHLYPKRKYYTFDAIRGSFYESMYPDEWEPQRATVATEVTEQEEELYLQGIPQGGLRQWFINNPEYDPAPRPRIEKKDGEKKEGKKDKDNTHRGRGRGRGHRGESSRGRGRGRPPMLP</sequence>
<dbReference type="InterPro" id="IPR012337">
    <property type="entry name" value="RNaseH-like_sf"/>
</dbReference>
<feature type="compositionally biased region" description="Basic and acidic residues" evidence="10">
    <location>
        <begin position="309"/>
        <end position="333"/>
    </location>
</feature>
<accession>A0ABR3AGS3</accession>
<evidence type="ECO:0000256" key="3">
    <source>
        <dbReference type="ARBA" id="ARBA00022723"/>
    </source>
</evidence>
<dbReference type="Pfam" id="PF01612">
    <property type="entry name" value="DNA_pol_A_exo1"/>
    <property type="match status" value="1"/>
</dbReference>
<dbReference type="CDD" id="cd06141">
    <property type="entry name" value="WRN_exo"/>
    <property type="match status" value="1"/>
</dbReference>
<dbReference type="SUPFAM" id="SSF53098">
    <property type="entry name" value="Ribonuclease H-like"/>
    <property type="match status" value="1"/>
</dbReference>
<organism evidence="12 13">
    <name type="scientific">Marasmius tenuissimus</name>
    <dbReference type="NCBI Taxonomy" id="585030"/>
    <lineage>
        <taxon>Eukaryota</taxon>
        <taxon>Fungi</taxon>
        <taxon>Dikarya</taxon>
        <taxon>Basidiomycota</taxon>
        <taxon>Agaricomycotina</taxon>
        <taxon>Agaricomycetes</taxon>
        <taxon>Agaricomycetidae</taxon>
        <taxon>Agaricales</taxon>
        <taxon>Marasmiineae</taxon>
        <taxon>Marasmiaceae</taxon>
        <taxon>Marasmius</taxon>
    </lineage>
</organism>
<evidence type="ECO:0000256" key="10">
    <source>
        <dbReference type="SAM" id="MobiDB-lite"/>
    </source>
</evidence>
<feature type="domain" description="3'-5' exonuclease" evidence="11">
    <location>
        <begin position="22"/>
        <end position="113"/>
    </location>
</feature>
<evidence type="ECO:0000256" key="9">
    <source>
        <dbReference type="ARBA" id="ARBA00042761"/>
    </source>
</evidence>
<evidence type="ECO:0000256" key="1">
    <source>
        <dbReference type="ARBA" id="ARBA00004123"/>
    </source>
</evidence>
<evidence type="ECO:0000256" key="8">
    <source>
        <dbReference type="ARBA" id="ARBA00040531"/>
    </source>
</evidence>
<evidence type="ECO:0000256" key="2">
    <source>
        <dbReference type="ARBA" id="ARBA00022722"/>
    </source>
</evidence>
<dbReference type="Proteomes" id="UP001437256">
    <property type="component" value="Unassembled WGS sequence"/>
</dbReference>
<comment type="subcellular location">
    <subcellularLocation>
        <location evidence="1">Nucleus</location>
    </subcellularLocation>
</comment>
<keyword evidence="7" id="KW-0539">Nucleus</keyword>
<keyword evidence="4" id="KW-0378">Hydrolase</keyword>
<dbReference type="PANTHER" id="PTHR13620:SF109">
    <property type="entry name" value="3'-5' EXONUCLEASE"/>
    <property type="match status" value="1"/>
</dbReference>
<protein>
    <recommendedName>
        <fullName evidence="8">3'-5' exonuclease</fullName>
    </recommendedName>
    <alternativeName>
        <fullName evidence="9">Werner Syndrome-like exonuclease</fullName>
    </alternativeName>
</protein>
<evidence type="ECO:0000313" key="12">
    <source>
        <dbReference type="EMBL" id="KAL0072198.1"/>
    </source>
</evidence>
<dbReference type="InterPro" id="IPR051132">
    <property type="entry name" value="3-5_Exonuclease_domain"/>
</dbReference>
<keyword evidence="5" id="KW-0269">Exonuclease</keyword>
<keyword evidence="2" id="KW-0540">Nuclease</keyword>
<evidence type="ECO:0000256" key="6">
    <source>
        <dbReference type="ARBA" id="ARBA00022842"/>
    </source>
</evidence>
<proteinExistence type="predicted"/>
<comment type="caution">
    <text evidence="12">The sequence shown here is derived from an EMBL/GenBank/DDBJ whole genome shotgun (WGS) entry which is preliminary data.</text>
</comment>
<reference evidence="12 13" key="1">
    <citation type="submission" date="2024-05" db="EMBL/GenBank/DDBJ databases">
        <title>A draft genome resource for the thread blight pathogen Marasmius tenuissimus strain MS-2.</title>
        <authorList>
            <person name="Yulfo-Soto G.E."/>
            <person name="Baruah I.K."/>
            <person name="Amoako-Attah I."/>
            <person name="Bukari Y."/>
            <person name="Meinhardt L.W."/>
            <person name="Bailey B.A."/>
            <person name="Cohen S.P."/>
        </authorList>
    </citation>
    <scope>NUCLEOTIDE SEQUENCE [LARGE SCALE GENOMIC DNA]</scope>
    <source>
        <strain evidence="12 13">MS-2</strain>
    </source>
</reference>
<keyword evidence="3" id="KW-0479">Metal-binding</keyword>
<dbReference type="InterPro" id="IPR036397">
    <property type="entry name" value="RNaseH_sf"/>
</dbReference>
<gene>
    <name evidence="12" type="ORF">AAF712_001123</name>
</gene>
<dbReference type="InterPro" id="IPR002562">
    <property type="entry name" value="3'-5'_exonuclease_dom"/>
</dbReference>
<evidence type="ECO:0000256" key="7">
    <source>
        <dbReference type="ARBA" id="ARBA00023242"/>
    </source>
</evidence>
<dbReference type="Gene3D" id="3.30.420.10">
    <property type="entry name" value="Ribonuclease H-like superfamily/Ribonuclease H"/>
    <property type="match status" value="1"/>
</dbReference>
<feature type="region of interest" description="Disordered" evidence="10">
    <location>
        <begin position="300"/>
        <end position="359"/>
    </location>
</feature>
<keyword evidence="6" id="KW-0460">Magnesium</keyword>
<name>A0ABR3AGS3_9AGAR</name>
<keyword evidence="13" id="KW-1185">Reference proteome</keyword>
<evidence type="ECO:0000256" key="5">
    <source>
        <dbReference type="ARBA" id="ARBA00022839"/>
    </source>
</evidence>
<dbReference type="EMBL" id="JBBXMP010000002">
    <property type="protein sequence ID" value="KAL0072198.1"/>
    <property type="molecule type" value="Genomic_DNA"/>
</dbReference>
<evidence type="ECO:0000256" key="4">
    <source>
        <dbReference type="ARBA" id="ARBA00022801"/>
    </source>
</evidence>
<evidence type="ECO:0000259" key="11">
    <source>
        <dbReference type="Pfam" id="PF01612"/>
    </source>
</evidence>